<evidence type="ECO:0000313" key="3">
    <source>
        <dbReference type="Proteomes" id="UP000535182"/>
    </source>
</evidence>
<name>A0A9X0QFU7_9BACT</name>
<dbReference type="AlphaFoldDB" id="A0A9X0QFU7"/>
<evidence type="ECO:0000313" key="2">
    <source>
        <dbReference type="EMBL" id="MBB5329479.1"/>
    </source>
</evidence>
<proteinExistence type="predicted"/>
<dbReference type="Proteomes" id="UP000535182">
    <property type="component" value="Unassembled WGS sequence"/>
</dbReference>
<dbReference type="EMBL" id="JACHEB010000006">
    <property type="protein sequence ID" value="MBB5329479.1"/>
    <property type="molecule type" value="Genomic_DNA"/>
</dbReference>
<organism evidence="2 3">
    <name type="scientific">Tunturiibacter gelidiferens</name>
    <dbReference type="NCBI Taxonomy" id="3069689"/>
    <lineage>
        <taxon>Bacteria</taxon>
        <taxon>Pseudomonadati</taxon>
        <taxon>Acidobacteriota</taxon>
        <taxon>Terriglobia</taxon>
        <taxon>Terriglobales</taxon>
        <taxon>Acidobacteriaceae</taxon>
        <taxon>Tunturiibacter</taxon>
    </lineage>
</organism>
<accession>A0A9X0QFU7</accession>
<keyword evidence="3" id="KW-1185">Reference proteome</keyword>
<gene>
    <name evidence="2" type="ORF">HDF14_003097</name>
</gene>
<comment type="caution">
    <text evidence="2">The sequence shown here is derived from an EMBL/GenBank/DDBJ whole genome shotgun (WGS) entry which is preliminary data.</text>
</comment>
<reference evidence="2 3" key="1">
    <citation type="submission" date="2020-08" db="EMBL/GenBank/DDBJ databases">
        <title>Genomic Encyclopedia of Type Strains, Phase IV (KMG-V): Genome sequencing to study the core and pangenomes of soil and plant-associated prokaryotes.</title>
        <authorList>
            <person name="Whitman W."/>
        </authorList>
    </citation>
    <scope>NUCLEOTIDE SEQUENCE [LARGE SCALE GENOMIC DNA]</scope>
    <source>
        <strain evidence="2 3">X5P2</strain>
    </source>
</reference>
<sequence>MKMARPTCITHETSARTDREGIDPTYTISHRITLEQAPETYKVWRDKKENVTKIVIDPWSDVAA</sequence>
<protein>
    <submittedName>
        <fullName evidence="2">Threonine dehydrogenase-like Zn-dependent dehydrogenase</fullName>
    </submittedName>
</protein>
<evidence type="ECO:0000256" key="1">
    <source>
        <dbReference type="SAM" id="MobiDB-lite"/>
    </source>
</evidence>
<feature type="region of interest" description="Disordered" evidence="1">
    <location>
        <begin position="1"/>
        <end position="21"/>
    </location>
</feature>